<feature type="chain" id="PRO_5034897824" description="Plastocyanin-like domain-containing protein" evidence="2">
    <location>
        <begin position="20"/>
        <end position="93"/>
    </location>
</feature>
<dbReference type="Gene3D" id="2.60.40.420">
    <property type="entry name" value="Cupredoxins - blue copper proteins"/>
    <property type="match status" value="1"/>
</dbReference>
<dbReference type="InterPro" id="IPR008972">
    <property type="entry name" value="Cupredoxin"/>
</dbReference>
<evidence type="ECO:0000313" key="4">
    <source>
        <dbReference type="EMBL" id="CAE6441180.1"/>
    </source>
</evidence>
<accession>A0A8H3AV04</accession>
<comment type="similarity">
    <text evidence="1">Belongs to the multicopper oxidase family.</text>
</comment>
<dbReference type="InterPro" id="IPR011707">
    <property type="entry name" value="Cu-oxidase-like_N"/>
</dbReference>
<proteinExistence type="inferred from homology"/>
<protein>
    <recommendedName>
        <fullName evidence="3">Plastocyanin-like domain-containing protein</fullName>
    </recommendedName>
</protein>
<dbReference type="EMBL" id="CAJMXA010000730">
    <property type="protein sequence ID" value="CAE6441180.1"/>
    <property type="molecule type" value="Genomic_DNA"/>
</dbReference>
<dbReference type="AlphaFoldDB" id="A0A8H3AV04"/>
<dbReference type="SUPFAM" id="SSF49503">
    <property type="entry name" value="Cupredoxins"/>
    <property type="match status" value="1"/>
</dbReference>
<organism evidence="4 5">
    <name type="scientific">Rhizoctonia solani</name>
    <dbReference type="NCBI Taxonomy" id="456999"/>
    <lineage>
        <taxon>Eukaryota</taxon>
        <taxon>Fungi</taxon>
        <taxon>Dikarya</taxon>
        <taxon>Basidiomycota</taxon>
        <taxon>Agaricomycotina</taxon>
        <taxon>Agaricomycetes</taxon>
        <taxon>Cantharellales</taxon>
        <taxon>Ceratobasidiaceae</taxon>
        <taxon>Rhizoctonia</taxon>
    </lineage>
</organism>
<comment type="caution">
    <text evidence="4">The sequence shown here is derived from an EMBL/GenBank/DDBJ whole genome shotgun (WGS) entry which is preliminary data.</text>
</comment>
<gene>
    <name evidence="4" type="ORF">RDB_LOCUS36808</name>
</gene>
<evidence type="ECO:0000256" key="1">
    <source>
        <dbReference type="ARBA" id="ARBA00010609"/>
    </source>
</evidence>
<feature type="signal peptide" evidence="2">
    <location>
        <begin position="1"/>
        <end position="19"/>
    </location>
</feature>
<dbReference type="Pfam" id="PF07732">
    <property type="entry name" value="Cu-oxidase_3"/>
    <property type="match status" value="1"/>
</dbReference>
<name>A0A8H3AV04_9AGAM</name>
<evidence type="ECO:0000313" key="5">
    <source>
        <dbReference type="Proteomes" id="UP000663853"/>
    </source>
</evidence>
<evidence type="ECO:0000256" key="2">
    <source>
        <dbReference type="SAM" id="SignalP"/>
    </source>
</evidence>
<reference evidence="4" key="1">
    <citation type="submission" date="2021-01" db="EMBL/GenBank/DDBJ databases">
        <authorList>
            <person name="Kaushik A."/>
        </authorList>
    </citation>
    <scope>NUCLEOTIDE SEQUENCE</scope>
    <source>
        <strain evidence="4">AG6-10EEA</strain>
    </source>
</reference>
<feature type="domain" description="Plastocyanin-like" evidence="3">
    <location>
        <begin position="28"/>
        <end position="73"/>
    </location>
</feature>
<keyword evidence="2" id="KW-0732">Signal</keyword>
<dbReference type="Proteomes" id="UP000663853">
    <property type="component" value="Unassembled WGS sequence"/>
</dbReference>
<sequence>MARTTFLASVSLFVSAVLARTVEYDFKITNGQVAPDGAKRDATLVNGQYPGPLIFANKGDTLKVKVRNELKNPEMYRTTSIVCLFDIYQYIRR</sequence>
<dbReference type="GO" id="GO:0005507">
    <property type="term" value="F:copper ion binding"/>
    <property type="evidence" value="ECO:0007669"/>
    <property type="project" value="InterPro"/>
</dbReference>
<evidence type="ECO:0000259" key="3">
    <source>
        <dbReference type="Pfam" id="PF07732"/>
    </source>
</evidence>